<dbReference type="GO" id="GO:0005737">
    <property type="term" value="C:cytoplasm"/>
    <property type="evidence" value="ECO:0007669"/>
    <property type="project" value="TreeGrafter"/>
</dbReference>
<dbReference type="GO" id="GO:0006508">
    <property type="term" value="P:proteolysis"/>
    <property type="evidence" value="ECO:0007669"/>
    <property type="project" value="InterPro"/>
</dbReference>
<feature type="region of interest" description="Disordered" evidence="2">
    <location>
        <begin position="1"/>
        <end position="63"/>
    </location>
</feature>
<accession>A0A4D9D753</accession>
<dbReference type="InterPro" id="IPR011600">
    <property type="entry name" value="Pept_C14_caspase"/>
</dbReference>
<dbReference type="Proteomes" id="UP000355283">
    <property type="component" value="Unassembled WGS sequence"/>
</dbReference>
<feature type="domain" description="Peptidase C14 caspase" evidence="3">
    <location>
        <begin position="230"/>
        <end position="520"/>
    </location>
</feature>
<reference evidence="4 5" key="1">
    <citation type="submission" date="2019-01" db="EMBL/GenBank/DDBJ databases">
        <title>Nuclear Genome Assembly of the Microalgal Biofuel strain Nannochloropsis salina CCMP1776.</title>
        <authorList>
            <person name="Hovde B."/>
        </authorList>
    </citation>
    <scope>NUCLEOTIDE SEQUENCE [LARGE SCALE GENOMIC DNA]</scope>
    <source>
        <strain evidence="4 5">CCMP1776</strain>
    </source>
</reference>
<dbReference type="PANTHER" id="PTHR48104">
    <property type="entry name" value="METACASPASE-4"/>
    <property type="match status" value="1"/>
</dbReference>
<protein>
    <recommendedName>
        <fullName evidence="3">Peptidase C14 caspase domain-containing protein</fullName>
    </recommendedName>
</protein>
<dbReference type="GO" id="GO:0004197">
    <property type="term" value="F:cysteine-type endopeptidase activity"/>
    <property type="evidence" value="ECO:0007669"/>
    <property type="project" value="InterPro"/>
</dbReference>
<sequence length="530" mass="56556">MVYPGARFRKQLQEQQQQGPLSVSIPVASVQQPSQPPAPSLPQHGSHYPAAPRPPPSYTPVVAAPSAFQNYPSSCPRPQQQQPIVATAYAVPVQNGAFTGPGAYGHGPPIPSAPPLPPPSAPLPPPRPSTQAPTNLYTPVGGFVASNAVATPPPSQQGRPSSSLSSFAPPSGYQPPPRPAPSFPPSSSAAYRPPHRLPSSSPSPLPEGSTYQRPNDLHGALPFSSPCNGRRKALFVGITYAGTRAELKGCVNDVKNLHAFIQRTYGFQPQEMRVLTDDPGFSEGTPTRQNIVQGMRWLVGGARHGDSLLFHFSGHGGSVRDQNGDEADGMDETILPLDHARAGQIIDDEIHDLLVKPLVQGVRLTAVFDSCHSGSVMDLPFTYKVDGSLEIVQVDNTAKVVNSLANAGLAYLSGNKAVALMSGLEAVGTMLFGPKTNHDARRRTEENNQSPADVIQFGGCRDDQTSADTRIDGLATGALSWALIRVLSQGPNQDYAQVLKNMRQLLRGKYTQIPQISSSHKIDLFSPCKM</sequence>
<comment type="similarity">
    <text evidence="1">Belongs to the peptidase C14B family.</text>
</comment>
<dbReference type="Pfam" id="PF00656">
    <property type="entry name" value="Peptidase_C14"/>
    <property type="match status" value="1"/>
</dbReference>
<dbReference type="Gene3D" id="3.40.50.12660">
    <property type="match status" value="1"/>
</dbReference>
<feature type="compositionally biased region" description="Low complexity" evidence="2">
    <location>
        <begin position="156"/>
        <end position="171"/>
    </location>
</feature>
<gene>
    <name evidence="4" type="ORF">NSK_002663</name>
</gene>
<feature type="compositionally biased region" description="Low complexity" evidence="2">
    <location>
        <begin position="185"/>
        <end position="202"/>
    </location>
</feature>
<comment type="caution">
    <text evidence="4">The sequence shown here is derived from an EMBL/GenBank/DDBJ whole genome shotgun (WGS) entry which is preliminary data.</text>
</comment>
<organism evidence="4 5">
    <name type="scientific">Nannochloropsis salina CCMP1776</name>
    <dbReference type="NCBI Taxonomy" id="1027361"/>
    <lineage>
        <taxon>Eukaryota</taxon>
        <taxon>Sar</taxon>
        <taxon>Stramenopiles</taxon>
        <taxon>Ochrophyta</taxon>
        <taxon>Eustigmatophyceae</taxon>
        <taxon>Eustigmatales</taxon>
        <taxon>Monodopsidaceae</taxon>
        <taxon>Microchloropsis</taxon>
        <taxon>Microchloropsis salina</taxon>
    </lineage>
</organism>
<name>A0A4D9D753_9STRA</name>
<dbReference type="InterPro" id="IPR050452">
    <property type="entry name" value="Metacaspase"/>
</dbReference>
<feature type="compositionally biased region" description="Low complexity" evidence="2">
    <location>
        <begin position="13"/>
        <end position="33"/>
    </location>
</feature>
<evidence type="ECO:0000256" key="2">
    <source>
        <dbReference type="SAM" id="MobiDB-lite"/>
    </source>
</evidence>
<dbReference type="AlphaFoldDB" id="A0A4D9D753"/>
<evidence type="ECO:0000259" key="3">
    <source>
        <dbReference type="Pfam" id="PF00656"/>
    </source>
</evidence>
<dbReference type="PANTHER" id="PTHR48104:SF30">
    <property type="entry name" value="METACASPASE-1"/>
    <property type="match status" value="1"/>
</dbReference>
<proteinExistence type="inferred from homology"/>
<evidence type="ECO:0000313" key="4">
    <source>
        <dbReference type="EMBL" id="TFJ85843.1"/>
    </source>
</evidence>
<keyword evidence="5" id="KW-1185">Reference proteome</keyword>
<dbReference type="EMBL" id="SDOX01000010">
    <property type="protein sequence ID" value="TFJ85843.1"/>
    <property type="molecule type" value="Genomic_DNA"/>
</dbReference>
<feature type="compositionally biased region" description="Pro residues" evidence="2">
    <location>
        <begin position="172"/>
        <end position="184"/>
    </location>
</feature>
<evidence type="ECO:0000256" key="1">
    <source>
        <dbReference type="ARBA" id="ARBA00009005"/>
    </source>
</evidence>
<evidence type="ECO:0000313" key="5">
    <source>
        <dbReference type="Proteomes" id="UP000355283"/>
    </source>
</evidence>
<feature type="region of interest" description="Disordered" evidence="2">
    <location>
        <begin position="95"/>
        <end position="217"/>
    </location>
</feature>
<feature type="compositionally biased region" description="Pro residues" evidence="2">
    <location>
        <begin position="108"/>
        <end position="128"/>
    </location>
</feature>
<dbReference type="OrthoDB" id="3223806at2759"/>